<name>A0A623RWI4_SALER</name>
<accession>A0A623RWI4</accession>
<organism evidence="2">
    <name type="scientific">Salmonella enterica</name>
    <name type="common">Salmonella choleraesuis</name>
    <dbReference type="NCBI Taxonomy" id="28901"/>
    <lineage>
        <taxon>Bacteria</taxon>
        <taxon>Pseudomonadati</taxon>
        <taxon>Pseudomonadota</taxon>
        <taxon>Gammaproteobacteria</taxon>
        <taxon>Enterobacterales</taxon>
        <taxon>Enterobacteriaceae</taxon>
        <taxon>Salmonella</taxon>
    </lineage>
</organism>
<dbReference type="EMBL" id="AAGEQO010000019">
    <property type="protein sequence ID" value="EBN0821267.1"/>
    <property type="molecule type" value="Genomic_DNA"/>
</dbReference>
<gene>
    <name evidence="3" type="ORF">CAM06_19125</name>
    <name evidence="2" type="ORF">DXG92_17570</name>
    <name evidence="1" type="ORF">EW248_09815</name>
    <name evidence="4" type="ORF">GC632_18555</name>
</gene>
<dbReference type="EMBL" id="AACZYW010000021">
    <property type="protein sequence ID" value="EAO0730699.1"/>
    <property type="molecule type" value="Genomic_DNA"/>
</dbReference>
<evidence type="ECO:0000313" key="4">
    <source>
        <dbReference type="EMBL" id="EDH2696247.1"/>
    </source>
</evidence>
<proteinExistence type="predicted"/>
<comment type="caution">
    <text evidence="2">The sequence shown here is derived from an EMBL/GenBank/DDBJ whole genome shotgun (WGS) entry which is preliminary data.</text>
</comment>
<evidence type="ECO:0000313" key="2">
    <source>
        <dbReference type="EMBL" id="EBM2589575.1"/>
    </source>
</evidence>
<protein>
    <submittedName>
        <fullName evidence="2">Uncharacterized protein</fullName>
    </submittedName>
</protein>
<evidence type="ECO:0000313" key="3">
    <source>
        <dbReference type="EMBL" id="EBN0821267.1"/>
    </source>
</evidence>
<sequence length="350" mass="39549">MTTLSKNVMQHRKVLKETGLAFAKSIPLVGPHIEAAEKMFTLFSEINATTCRDRFNRYIMGIGEICDDEVDISREHFSALVKKLVLDDEDKKTEYYIRLTVSLARSSLNDDEKLFFIHILSGLTCFDIEYARKLYITTSSPIKGYKSTVLAQVSLTSQKSGMALRSLNKLITSGLVYEDRAGEIQANPMFKLTDELERLLGFIFHKDDLEPEALSIEPKEEYDVIIIESSEIYSGAYPNSIYRSLKAAGIKVCIEKNEDCITTKLAKYFISVKTGSGLNGEGEWIEFGQIYVLKRLDSSSKRFYENEHSETVSISNFKPKDNDQTYDASLLNIALNNIAAFVLNRLSPTT</sequence>
<dbReference type="EMBL" id="AAGCDH010000018">
    <property type="protein sequence ID" value="EBM2589575.1"/>
    <property type="molecule type" value="Genomic_DNA"/>
</dbReference>
<dbReference type="AlphaFoldDB" id="A0A623RWI4"/>
<evidence type="ECO:0000313" key="1">
    <source>
        <dbReference type="EMBL" id="EAO0730699.1"/>
    </source>
</evidence>
<reference evidence="2" key="1">
    <citation type="submission" date="2018-07" db="EMBL/GenBank/DDBJ databases">
        <authorList>
            <consortium name="PulseNet: The National Subtyping Network for Foodborne Disease Surveillance"/>
            <person name="Tarr C.L."/>
            <person name="Trees E."/>
            <person name="Katz L.S."/>
            <person name="Carleton-Romer H.A."/>
            <person name="Stroika S."/>
            <person name="Kucerova Z."/>
            <person name="Roache K.F."/>
            <person name="Sabol A.L."/>
            <person name="Besser J."/>
            <person name="Gerner-Smidt P."/>
        </authorList>
    </citation>
    <scope>NUCLEOTIDE SEQUENCE</scope>
    <source>
        <strain evidence="3">PNUSAS012977</strain>
        <strain evidence="2">PNUSAS048049</strain>
        <strain evidence="1">PNUSAS067109</strain>
        <strain evidence="4">PNUSAS106614</strain>
    </source>
</reference>
<dbReference type="EMBL" id="AAMGZK010000018">
    <property type="protein sequence ID" value="EDH2696247.1"/>
    <property type="molecule type" value="Genomic_DNA"/>
</dbReference>